<dbReference type="STRING" id="555778.Hneap_0871"/>
<name>D0KZ43_HALNC</name>
<keyword evidence="2" id="KW-1185">Reference proteome</keyword>
<sequence length="49" mass="5634">MTNRTNLVKRAMDGSLNKNLNPLNIIGLLDCEQFGTHCAYINDHNKREF</sequence>
<proteinExistence type="predicted"/>
<dbReference type="Proteomes" id="UP000009102">
    <property type="component" value="Chromosome"/>
</dbReference>
<dbReference type="HOGENOM" id="CLU_3136316_0_0_6"/>
<evidence type="ECO:0000313" key="1">
    <source>
        <dbReference type="EMBL" id="ACX95716.1"/>
    </source>
</evidence>
<protein>
    <submittedName>
        <fullName evidence="1">Uncharacterized protein</fullName>
    </submittedName>
</protein>
<accession>D0KZ43</accession>
<evidence type="ECO:0000313" key="2">
    <source>
        <dbReference type="Proteomes" id="UP000009102"/>
    </source>
</evidence>
<dbReference type="AlphaFoldDB" id="D0KZ43"/>
<dbReference type="EMBL" id="CP001801">
    <property type="protein sequence ID" value="ACX95716.1"/>
    <property type="molecule type" value="Genomic_DNA"/>
</dbReference>
<gene>
    <name evidence="1" type="ordered locus">Hneap_0871</name>
</gene>
<organism evidence="1 2">
    <name type="scientific">Halothiobacillus neapolitanus (strain ATCC 23641 / DSM 15147 / CIP 104769 / NCIMB 8539 / c2)</name>
    <name type="common">Thiobacillus neapolitanus</name>
    <dbReference type="NCBI Taxonomy" id="555778"/>
    <lineage>
        <taxon>Bacteria</taxon>
        <taxon>Pseudomonadati</taxon>
        <taxon>Pseudomonadota</taxon>
        <taxon>Gammaproteobacteria</taxon>
        <taxon>Chromatiales</taxon>
        <taxon>Halothiobacillaceae</taxon>
        <taxon>Halothiobacillus</taxon>
    </lineage>
</organism>
<reference evidence="1 2" key="1">
    <citation type="submission" date="2009-10" db="EMBL/GenBank/DDBJ databases">
        <title>Complete sequence of Halothiobacillus neapolitanus c2.</title>
        <authorList>
            <consortium name="US DOE Joint Genome Institute"/>
            <person name="Lucas S."/>
            <person name="Copeland A."/>
            <person name="Lapidus A."/>
            <person name="Glavina del Rio T."/>
            <person name="Tice H."/>
            <person name="Bruce D."/>
            <person name="Goodwin L."/>
            <person name="Pitluck S."/>
            <person name="Davenport K."/>
            <person name="Brettin T."/>
            <person name="Detter J.C."/>
            <person name="Han C."/>
            <person name="Tapia R."/>
            <person name="Larimer F."/>
            <person name="Land M."/>
            <person name="Hauser L."/>
            <person name="Kyrpides N."/>
            <person name="Mikhailova N."/>
            <person name="Kerfeld C."/>
            <person name="Cannon G."/>
            <person name="Heinhort S."/>
        </authorList>
    </citation>
    <scope>NUCLEOTIDE SEQUENCE [LARGE SCALE GENOMIC DNA]</scope>
    <source>
        <strain evidence="2">ATCC 23641 / c2</strain>
    </source>
</reference>
<dbReference type="KEGG" id="hna:Hneap_0871"/>